<feature type="compositionally biased region" description="Basic and acidic residues" evidence="1">
    <location>
        <begin position="337"/>
        <end position="354"/>
    </location>
</feature>
<name>A0A2A6BKR2_PRIPA</name>
<proteinExistence type="predicted"/>
<feature type="compositionally biased region" description="Basic and acidic residues" evidence="1">
    <location>
        <begin position="372"/>
        <end position="393"/>
    </location>
</feature>
<dbReference type="PANTHER" id="PTHR37433">
    <property type="entry name" value="PROTEIN CBG25136-RELATED"/>
    <property type="match status" value="1"/>
</dbReference>
<evidence type="ECO:0000256" key="3">
    <source>
        <dbReference type="SAM" id="SignalP"/>
    </source>
</evidence>
<feature type="signal peptide" evidence="3">
    <location>
        <begin position="1"/>
        <end position="22"/>
    </location>
</feature>
<feature type="region of interest" description="Disordered" evidence="1">
    <location>
        <begin position="313"/>
        <end position="401"/>
    </location>
</feature>
<dbReference type="EnsemblMetazoa" id="PPA06720a.1">
    <property type="protein sequence ID" value="PPA06720a.1"/>
    <property type="gene ID" value="WBGene00096274"/>
</dbReference>
<feature type="chain" id="PRO_5043456034" evidence="3">
    <location>
        <begin position="23"/>
        <end position="456"/>
    </location>
</feature>
<accession>A0A8R1U5S9</accession>
<dbReference type="PANTHER" id="PTHR37433:SF5">
    <property type="entry name" value="DUF753 DOMAIN-CONTAINING PROTEIN-RELATED"/>
    <property type="match status" value="1"/>
</dbReference>
<accession>A0A2A6BKR2</accession>
<feature type="transmembrane region" description="Helical" evidence="2">
    <location>
        <begin position="417"/>
        <end position="437"/>
    </location>
</feature>
<keyword evidence="2" id="KW-0472">Membrane</keyword>
<organism evidence="4 5">
    <name type="scientific">Pristionchus pacificus</name>
    <name type="common">Parasitic nematode worm</name>
    <dbReference type="NCBI Taxonomy" id="54126"/>
    <lineage>
        <taxon>Eukaryota</taxon>
        <taxon>Metazoa</taxon>
        <taxon>Ecdysozoa</taxon>
        <taxon>Nematoda</taxon>
        <taxon>Chromadorea</taxon>
        <taxon>Rhabditida</taxon>
        <taxon>Rhabditina</taxon>
        <taxon>Diplogasteromorpha</taxon>
        <taxon>Diplogasteroidea</taxon>
        <taxon>Neodiplogasteridae</taxon>
        <taxon>Pristionchus</taxon>
    </lineage>
</organism>
<keyword evidence="2" id="KW-1133">Transmembrane helix</keyword>
<keyword evidence="5" id="KW-1185">Reference proteome</keyword>
<keyword evidence="3" id="KW-0732">Signal</keyword>
<reference evidence="4" key="2">
    <citation type="submission" date="2022-06" db="UniProtKB">
        <authorList>
            <consortium name="EnsemblMetazoa"/>
        </authorList>
    </citation>
    <scope>IDENTIFICATION</scope>
    <source>
        <strain evidence="4">PS312</strain>
    </source>
</reference>
<feature type="compositionally biased region" description="Acidic residues" evidence="1">
    <location>
        <begin position="355"/>
        <end position="371"/>
    </location>
</feature>
<dbReference type="Proteomes" id="UP000005239">
    <property type="component" value="Unassembled WGS sequence"/>
</dbReference>
<evidence type="ECO:0000256" key="1">
    <source>
        <dbReference type="SAM" id="MobiDB-lite"/>
    </source>
</evidence>
<reference evidence="5" key="1">
    <citation type="journal article" date="2008" name="Nat. Genet.">
        <title>The Pristionchus pacificus genome provides a unique perspective on nematode lifestyle and parasitism.</title>
        <authorList>
            <person name="Dieterich C."/>
            <person name="Clifton S.W."/>
            <person name="Schuster L.N."/>
            <person name="Chinwalla A."/>
            <person name="Delehaunty K."/>
            <person name="Dinkelacker I."/>
            <person name="Fulton L."/>
            <person name="Fulton R."/>
            <person name="Godfrey J."/>
            <person name="Minx P."/>
            <person name="Mitreva M."/>
            <person name="Roeseler W."/>
            <person name="Tian H."/>
            <person name="Witte H."/>
            <person name="Yang S.P."/>
            <person name="Wilson R.K."/>
            <person name="Sommer R.J."/>
        </authorList>
    </citation>
    <scope>NUCLEOTIDE SEQUENCE [LARGE SCALE GENOMIC DNA]</scope>
    <source>
        <strain evidence="5">PS312</strain>
    </source>
</reference>
<sequence>MSPIRRYLSLLLLIFLLPSSHAVECDSCEGKECTKSGCSGDYCISSYSTPRFGSEVDDRILVKGCLSGEMLTRNIKSQCYENEDNEEVCICNKNKCTTTGKKKLKRETIEKVTCACTGGTKNGCNKQGKCKGDLCYWTEQIDLEKVTKGCMDVTVPFLERRSIDSCMLPPMSGSMHALPLNKNTFDKEVLNTESCICSTNNCNKERPFTIPSTKLKKMDSQKCNSTVRAKINGKEYATKQTFCEGEFCYRMKVNVNPSEYYHSEGCATFNPKRKMDPEFGTGECATFKGKSLNVLSCYKTTDEEAMKRLEASIQNEEDEESDEEETEGEDEQIIDDEPQKGKDERTNGKKNEKKEEEEEEKIEKEEEEEEKSEEKGKGEEEEENQKNIGEKEGNPTPTKHFVWMEPTEAPTPDESNATMITVFVLIILCICVAGITWKFQLHRKLMRANYDTVAGG</sequence>
<dbReference type="AlphaFoldDB" id="A0A2A6BKR2"/>
<protein>
    <submittedName>
        <fullName evidence="4">Uncharacterized protein</fullName>
    </submittedName>
</protein>
<gene>
    <name evidence="4" type="primary">WBGene00096274</name>
</gene>
<evidence type="ECO:0000256" key="2">
    <source>
        <dbReference type="SAM" id="Phobius"/>
    </source>
</evidence>
<keyword evidence="2" id="KW-0812">Transmembrane</keyword>
<evidence type="ECO:0000313" key="5">
    <source>
        <dbReference type="Proteomes" id="UP000005239"/>
    </source>
</evidence>
<feature type="compositionally biased region" description="Acidic residues" evidence="1">
    <location>
        <begin position="315"/>
        <end position="336"/>
    </location>
</feature>
<dbReference type="OrthoDB" id="5828794at2759"/>
<evidence type="ECO:0000313" key="4">
    <source>
        <dbReference type="EnsemblMetazoa" id="PPA06720a.1"/>
    </source>
</evidence>